<proteinExistence type="predicted"/>
<keyword evidence="3" id="KW-1185">Reference proteome</keyword>
<protein>
    <submittedName>
        <fullName evidence="2">Uncharacterized protein</fullName>
    </submittedName>
</protein>
<evidence type="ECO:0000313" key="2">
    <source>
        <dbReference type="EMBL" id="BCJ38560.1"/>
    </source>
</evidence>
<sequence>MAGWRAGPGHRRRSGRAGQGLPNQVVAPGKRVSGDYGFTVSRRRASSTVAVGLKPDPVVQQCVLKGRAG</sequence>
<name>A0A7R7DVD5_9ACTN</name>
<dbReference type="Proteomes" id="UP000611640">
    <property type="component" value="Chromosome"/>
</dbReference>
<feature type="region of interest" description="Disordered" evidence="1">
    <location>
        <begin position="1"/>
        <end position="28"/>
    </location>
</feature>
<dbReference type="EMBL" id="AP023355">
    <property type="protein sequence ID" value="BCJ38560.1"/>
    <property type="molecule type" value="Genomic_DNA"/>
</dbReference>
<dbReference type="AlphaFoldDB" id="A0A7R7DVD5"/>
<evidence type="ECO:0000256" key="1">
    <source>
        <dbReference type="SAM" id="MobiDB-lite"/>
    </source>
</evidence>
<organism evidence="2 3">
    <name type="scientific">Actinocatenispora thailandica</name>
    <dbReference type="NCBI Taxonomy" id="227318"/>
    <lineage>
        <taxon>Bacteria</taxon>
        <taxon>Bacillati</taxon>
        <taxon>Actinomycetota</taxon>
        <taxon>Actinomycetes</taxon>
        <taxon>Micromonosporales</taxon>
        <taxon>Micromonosporaceae</taxon>
        <taxon>Actinocatenispora</taxon>
    </lineage>
</organism>
<evidence type="ECO:0000313" key="3">
    <source>
        <dbReference type="Proteomes" id="UP000611640"/>
    </source>
</evidence>
<reference evidence="2 3" key="1">
    <citation type="submission" date="2020-08" db="EMBL/GenBank/DDBJ databases">
        <title>Whole genome shotgun sequence of Actinocatenispora thailandica NBRC 105041.</title>
        <authorList>
            <person name="Komaki H."/>
            <person name="Tamura T."/>
        </authorList>
    </citation>
    <scope>NUCLEOTIDE SEQUENCE [LARGE SCALE GENOMIC DNA]</scope>
    <source>
        <strain evidence="2 3">NBRC 105041</strain>
    </source>
</reference>
<gene>
    <name evidence="2" type="ORF">Athai_60630</name>
</gene>
<accession>A0A7R7DVD5</accession>
<dbReference type="KEGG" id="atl:Athai_60630"/>